<dbReference type="InterPro" id="IPR036388">
    <property type="entry name" value="WH-like_DNA-bd_sf"/>
</dbReference>
<name>A0A2W1J7X1_9CYAN</name>
<evidence type="ECO:0000259" key="1">
    <source>
        <dbReference type="PROSITE" id="PS51063"/>
    </source>
</evidence>
<evidence type="ECO:0000313" key="3">
    <source>
        <dbReference type="Proteomes" id="UP000248857"/>
    </source>
</evidence>
<dbReference type="CDD" id="cd00092">
    <property type="entry name" value="HTH_CRP"/>
    <property type="match status" value="1"/>
</dbReference>
<gene>
    <name evidence="2" type="primary">cysR_3</name>
    <name evidence="2" type="ORF">C1752_14309</name>
</gene>
<dbReference type="Proteomes" id="UP000248857">
    <property type="component" value="Unassembled WGS sequence"/>
</dbReference>
<keyword evidence="3" id="KW-1185">Reference proteome</keyword>
<dbReference type="EMBL" id="PQWO01000044">
    <property type="protein sequence ID" value="PZD70308.1"/>
    <property type="molecule type" value="Genomic_DNA"/>
</dbReference>
<dbReference type="Pfam" id="PF13545">
    <property type="entry name" value="HTH_Crp_2"/>
    <property type="match status" value="1"/>
</dbReference>
<dbReference type="PROSITE" id="PS51063">
    <property type="entry name" value="HTH_CRP_2"/>
    <property type="match status" value="1"/>
</dbReference>
<sequence>MTLDLNYLLPMYIAHSNKPISPSPILRQFQRRECLPMIKTLLWKIDVGMVRTLTLQESGAVITLGLWGVGDVVGHPLAGVEPYLIECLCKVQAHRLHIDDGLAIDEVMWSHIHQSQILQRMNYGSIPERLKQFLAWFAYKFGTKSEEGWRIPNRLTQQDIAEAIGTSRVTICRLLGELEQGGIIHSSKKGYLLSHRFQMER</sequence>
<reference evidence="2 3" key="1">
    <citation type="journal article" date="2018" name="Sci. Rep.">
        <title>A novel species of the marine cyanobacterium Acaryochloris with a unique pigment content and lifestyle.</title>
        <authorList>
            <person name="Partensky F."/>
            <person name="Six C."/>
            <person name="Ratin M."/>
            <person name="Garczarek L."/>
            <person name="Vaulot D."/>
            <person name="Probert I."/>
            <person name="Calteau A."/>
            <person name="Gourvil P."/>
            <person name="Marie D."/>
            <person name="Grebert T."/>
            <person name="Bouchier C."/>
            <person name="Le Panse S."/>
            <person name="Gachenot M."/>
            <person name="Rodriguez F."/>
            <person name="Garrido J.L."/>
        </authorList>
    </citation>
    <scope>NUCLEOTIDE SEQUENCE [LARGE SCALE GENOMIC DNA]</scope>
    <source>
        <strain evidence="2 3">RCC1774</strain>
    </source>
</reference>
<evidence type="ECO:0000313" key="2">
    <source>
        <dbReference type="EMBL" id="PZD70308.1"/>
    </source>
</evidence>
<dbReference type="AlphaFoldDB" id="A0A2W1J7X1"/>
<dbReference type="InterPro" id="IPR012318">
    <property type="entry name" value="HTH_CRP"/>
</dbReference>
<feature type="domain" description="HTH crp-type" evidence="1">
    <location>
        <begin position="124"/>
        <end position="197"/>
    </location>
</feature>
<protein>
    <submittedName>
        <fullName evidence="2">Regulatory protein CysR</fullName>
    </submittedName>
</protein>
<dbReference type="Gene3D" id="1.10.10.10">
    <property type="entry name" value="Winged helix-like DNA-binding domain superfamily/Winged helix DNA-binding domain"/>
    <property type="match status" value="1"/>
</dbReference>
<proteinExistence type="predicted"/>
<dbReference type="InterPro" id="IPR036390">
    <property type="entry name" value="WH_DNA-bd_sf"/>
</dbReference>
<dbReference type="GO" id="GO:0006355">
    <property type="term" value="P:regulation of DNA-templated transcription"/>
    <property type="evidence" value="ECO:0007669"/>
    <property type="project" value="InterPro"/>
</dbReference>
<dbReference type="SMART" id="SM00419">
    <property type="entry name" value="HTH_CRP"/>
    <property type="match status" value="1"/>
</dbReference>
<comment type="caution">
    <text evidence="2">The sequence shown here is derived from an EMBL/GenBank/DDBJ whole genome shotgun (WGS) entry which is preliminary data.</text>
</comment>
<dbReference type="GO" id="GO:0003677">
    <property type="term" value="F:DNA binding"/>
    <property type="evidence" value="ECO:0007669"/>
    <property type="project" value="InterPro"/>
</dbReference>
<accession>A0A2W1J7X1</accession>
<dbReference type="SUPFAM" id="SSF46785">
    <property type="entry name" value="Winged helix' DNA-binding domain"/>
    <property type="match status" value="1"/>
</dbReference>
<organism evidence="2 3">
    <name type="scientific">Acaryochloris thomasi RCC1774</name>
    <dbReference type="NCBI Taxonomy" id="1764569"/>
    <lineage>
        <taxon>Bacteria</taxon>
        <taxon>Bacillati</taxon>
        <taxon>Cyanobacteriota</taxon>
        <taxon>Cyanophyceae</taxon>
        <taxon>Acaryochloridales</taxon>
        <taxon>Acaryochloridaceae</taxon>
        <taxon>Acaryochloris</taxon>
        <taxon>Acaryochloris thomasi</taxon>
    </lineage>
</organism>